<feature type="transmembrane region" description="Helical" evidence="2">
    <location>
        <begin position="67"/>
        <end position="90"/>
    </location>
</feature>
<evidence type="ECO:0000313" key="3">
    <source>
        <dbReference type="EMBL" id="MBB5997548.1"/>
    </source>
</evidence>
<feature type="transmembrane region" description="Helical" evidence="2">
    <location>
        <begin position="96"/>
        <end position="115"/>
    </location>
</feature>
<evidence type="ECO:0000313" key="4">
    <source>
        <dbReference type="Proteomes" id="UP000578077"/>
    </source>
</evidence>
<dbReference type="Proteomes" id="UP000578077">
    <property type="component" value="Unassembled WGS sequence"/>
</dbReference>
<reference evidence="3 4" key="1">
    <citation type="submission" date="2020-08" db="EMBL/GenBank/DDBJ databases">
        <title>Sequencing the genomes of 1000 actinobacteria strains.</title>
        <authorList>
            <person name="Klenk H.-P."/>
        </authorList>
    </citation>
    <scope>NUCLEOTIDE SEQUENCE [LARGE SCALE GENOMIC DNA]</scope>
    <source>
        <strain evidence="3 4">DSM 44593</strain>
    </source>
</reference>
<protein>
    <submittedName>
        <fullName evidence="3">ATP synthase protein I</fullName>
    </submittedName>
</protein>
<comment type="caution">
    <text evidence="3">The sequence shown here is derived from an EMBL/GenBank/DDBJ whole genome shotgun (WGS) entry which is preliminary data.</text>
</comment>
<feature type="transmembrane region" description="Helical" evidence="2">
    <location>
        <begin position="12"/>
        <end position="30"/>
    </location>
</feature>
<dbReference type="RefSeq" id="WP_184633801.1">
    <property type="nucleotide sequence ID" value="NZ_BAABKT010000005.1"/>
</dbReference>
<proteinExistence type="predicted"/>
<feature type="region of interest" description="Disordered" evidence="1">
    <location>
        <begin position="131"/>
        <end position="153"/>
    </location>
</feature>
<feature type="transmembrane region" description="Helical" evidence="2">
    <location>
        <begin position="36"/>
        <end position="58"/>
    </location>
</feature>
<gene>
    <name evidence="3" type="ORF">HNR25_001299</name>
</gene>
<sequence>MQEHDARILRGAAIPTAAVAVAAAVASSVAAGVAGLIGAALAAVVVLAFFAVSAFVIARTGQRHPHLLLPVAFLVYTTKIGVLAVALVLFGGTTAFHHNAFALTALACVVTWLAGQATAGLRVRRLTVEPVSDGTGDAGTEDSPAGSGVGGGR</sequence>
<keyword evidence="2" id="KW-0472">Membrane</keyword>
<keyword evidence="4" id="KW-1185">Reference proteome</keyword>
<organism evidence="3 4">
    <name type="scientific">Streptomonospora salina</name>
    <dbReference type="NCBI Taxonomy" id="104205"/>
    <lineage>
        <taxon>Bacteria</taxon>
        <taxon>Bacillati</taxon>
        <taxon>Actinomycetota</taxon>
        <taxon>Actinomycetes</taxon>
        <taxon>Streptosporangiales</taxon>
        <taxon>Nocardiopsidaceae</taxon>
        <taxon>Streptomonospora</taxon>
    </lineage>
</organism>
<evidence type="ECO:0000256" key="1">
    <source>
        <dbReference type="SAM" id="MobiDB-lite"/>
    </source>
</evidence>
<name>A0A841E8W0_9ACTN</name>
<dbReference type="AlphaFoldDB" id="A0A841E8W0"/>
<dbReference type="EMBL" id="JACHLY010000001">
    <property type="protein sequence ID" value="MBB5997548.1"/>
    <property type="molecule type" value="Genomic_DNA"/>
</dbReference>
<accession>A0A841E8W0</accession>
<keyword evidence="2" id="KW-0812">Transmembrane</keyword>
<keyword evidence="2" id="KW-1133">Transmembrane helix</keyword>
<evidence type="ECO:0000256" key="2">
    <source>
        <dbReference type="SAM" id="Phobius"/>
    </source>
</evidence>